<dbReference type="OrthoDB" id="9994419at2759"/>
<dbReference type="Proteomes" id="UP000769528">
    <property type="component" value="Unassembled WGS sequence"/>
</dbReference>
<keyword evidence="2" id="KW-1185">Reference proteome</keyword>
<dbReference type="AlphaFoldDB" id="A0A9P8THU0"/>
<reference evidence="1" key="1">
    <citation type="journal article" date="2021" name="Open Biol.">
        <title>Shared evolutionary footprints suggest mitochondrial oxidative damage underlies multiple complex I losses in fungi.</title>
        <authorList>
            <person name="Schikora-Tamarit M.A."/>
            <person name="Marcet-Houben M."/>
            <person name="Nosek J."/>
            <person name="Gabaldon T."/>
        </authorList>
    </citation>
    <scope>NUCLEOTIDE SEQUENCE</scope>
    <source>
        <strain evidence="1">CBS6341</strain>
    </source>
</reference>
<protein>
    <recommendedName>
        <fullName evidence="3">F-box domain-containing protein</fullName>
    </recommendedName>
</protein>
<dbReference type="SUPFAM" id="SSF52047">
    <property type="entry name" value="RNI-like"/>
    <property type="match status" value="1"/>
</dbReference>
<dbReference type="InterPro" id="IPR001611">
    <property type="entry name" value="Leu-rich_rpt"/>
</dbReference>
<sequence>MAEDTVEKNNGIQFPSEIIYKILEFQFYQLLQNNTSSITFNYQYFLKSNLVVSRQFYRCSVKIIYKYCSFKTPQTFDNFLNSIIRNPKHGELVKVLDFQEFTSIGLGRTGKMNKEIQMVTSTTILNCLQRTPNLKEFLASENIQGDLDFNLLTYLFQHNFKHLESLDFCGCSGETFVLNFSQSMEILHSPIKNITNLSLHDCTDLPDNTIEILLKNMPNLSKLDLTHTQVSSKTLNLIPETARLTHLSLGYCIQLTTRELINFFINHPAITSNQLAWLNLQCDSSKNSILNNNQLTFLLKMIDCDLVYMNLGGLNITTDNLMFIKKKFLNLKSLSIANNNIDIPDLMEFLKPPTLKLEDDSINKDYNDGFYQKLEFLDISRNSFINRWSIDNSNFLQCSPSIMAFEFSINVINDIQNIGGSIKLPNEEWKVYDSLGRRGWLFKVDQIFNQDNVQKIGLIQYDINTGEKIFNILKLPIFLKCVNKKISLSKGVLFNADPVFGDFERGIYKYYGMKM</sequence>
<proteinExistence type="predicted"/>
<accession>A0A9P8THU0</accession>
<evidence type="ECO:0000313" key="1">
    <source>
        <dbReference type="EMBL" id="KAH3679336.1"/>
    </source>
</evidence>
<gene>
    <name evidence="1" type="ORF">WICMUC_001076</name>
</gene>
<comment type="caution">
    <text evidence="1">The sequence shown here is derived from an EMBL/GenBank/DDBJ whole genome shotgun (WGS) entry which is preliminary data.</text>
</comment>
<dbReference type="PROSITE" id="PS51450">
    <property type="entry name" value="LRR"/>
    <property type="match status" value="1"/>
</dbReference>
<dbReference type="EMBL" id="JAEUBF010000322">
    <property type="protein sequence ID" value="KAH3679336.1"/>
    <property type="molecule type" value="Genomic_DNA"/>
</dbReference>
<organism evidence="1 2">
    <name type="scientific">Wickerhamomyces mucosus</name>
    <dbReference type="NCBI Taxonomy" id="1378264"/>
    <lineage>
        <taxon>Eukaryota</taxon>
        <taxon>Fungi</taxon>
        <taxon>Dikarya</taxon>
        <taxon>Ascomycota</taxon>
        <taxon>Saccharomycotina</taxon>
        <taxon>Saccharomycetes</taxon>
        <taxon>Phaffomycetales</taxon>
        <taxon>Wickerhamomycetaceae</taxon>
        <taxon>Wickerhamomyces</taxon>
    </lineage>
</organism>
<reference evidence="1" key="2">
    <citation type="submission" date="2021-01" db="EMBL/GenBank/DDBJ databases">
        <authorList>
            <person name="Schikora-Tamarit M.A."/>
        </authorList>
    </citation>
    <scope>NUCLEOTIDE SEQUENCE</scope>
    <source>
        <strain evidence="1">CBS6341</strain>
    </source>
</reference>
<evidence type="ECO:0008006" key="3">
    <source>
        <dbReference type="Google" id="ProtNLM"/>
    </source>
</evidence>
<dbReference type="InterPro" id="IPR032675">
    <property type="entry name" value="LRR_dom_sf"/>
</dbReference>
<dbReference type="Gene3D" id="3.80.10.10">
    <property type="entry name" value="Ribonuclease Inhibitor"/>
    <property type="match status" value="1"/>
</dbReference>
<name>A0A9P8THU0_9ASCO</name>
<evidence type="ECO:0000313" key="2">
    <source>
        <dbReference type="Proteomes" id="UP000769528"/>
    </source>
</evidence>